<dbReference type="AlphaFoldDB" id="A0A8J6XYR3"/>
<sequence>MAILRRTRFALFFLILLWAGTIPLLAQVPGEVSGVQLDGTGTISWDTHENQGQAGGTQAVLLSWLSYGMRSLRIVLSGAATNEPRNYGSIWNKTVVTTLSEFGRTSRENGSFGTDHANASCLFLEGGGVNGGVYNCDPSTWPAGVQFGIDGRYLMERTDFRAVFWELLRDHMGASPATVDDVFPGYTSLNLGAQELGLIQP</sequence>
<dbReference type="Pfam" id="PF07394">
    <property type="entry name" value="DUF1501"/>
    <property type="match status" value="1"/>
</dbReference>
<proteinExistence type="predicted"/>
<name>A0A8J6XYR3_9BACT</name>
<dbReference type="Proteomes" id="UP000648239">
    <property type="component" value="Unassembled WGS sequence"/>
</dbReference>
<dbReference type="EMBL" id="JACXWD010000078">
    <property type="protein sequence ID" value="MBD3869351.1"/>
    <property type="molecule type" value="Genomic_DNA"/>
</dbReference>
<protein>
    <submittedName>
        <fullName evidence="1">DUF1501 domain-containing protein</fullName>
    </submittedName>
</protein>
<dbReference type="InterPro" id="IPR010869">
    <property type="entry name" value="DUF1501"/>
</dbReference>
<comment type="caution">
    <text evidence="1">The sequence shown here is derived from an EMBL/GenBank/DDBJ whole genome shotgun (WGS) entry which is preliminary data.</text>
</comment>
<reference evidence="1 2" key="1">
    <citation type="submission" date="2020-08" db="EMBL/GenBank/DDBJ databases">
        <title>Acidobacteriota in marine sediments use diverse sulfur dissimilation pathways.</title>
        <authorList>
            <person name="Wasmund K."/>
        </authorList>
    </citation>
    <scope>NUCLEOTIDE SEQUENCE [LARGE SCALE GENOMIC DNA]</scope>
    <source>
        <strain evidence="1">MAG AM4</strain>
    </source>
</reference>
<organism evidence="1 2">
    <name type="scientific">Candidatus Polarisedimenticola svalbardensis</name>
    <dbReference type="NCBI Taxonomy" id="2886004"/>
    <lineage>
        <taxon>Bacteria</taxon>
        <taxon>Pseudomonadati</taxon>
        <taxon>Acidobacteriota</taxon>
        <taxon>Candidatus Polarisedimenticolia</taxon>
        <taxon>Candidatus Polarisedimenticolales</taxon>
        <taxon>Candidatus Polarisedimenticolaceae</taxon>
        <taxon>Candidatus Polarisedimenticola</taxon>
    </lineage>
</organism>
<evidence type="ECO:0000313" key="2">
    <source>
        <dbReference type="Proteomes" id="UP000648239"/>
    </source>
</evidence>
<accession>A0A8J6XYR3</accession>
<evidence type="ECO:0000313" key="1">
    <source>
        <dbReference type="EMBL" id="MBD3869351.1"/>
    </source>
</evidence>
<gene>
    <name evidence="1" type="ORF">IFK94_14615</name>
</gene>